<evidence type="ECO:0000313" key="3">
    <source>
        <dbReference type="EMBL" id="KAK9693210.1"/>
    </source>
</evidence>
<keyword evidence="2" id="KW-0732">Signal</keyword>
<name>A0AAW1ITR7_POPJA</name>
<evidence type="ECO:0000256" key="2">
    <source>
        <dbReference type="SAM" id="SignalP"/>
    </source>
</evidence>
<feature type="region of interest" description="Disordered" evidence="1">
    <location>
        <begin position="23"/>
        <end position="90"/>
    </location>
</feature>
<dbReference type="EMBL" id="JASPKY010000549">
    <property type="protein sequence ID" value="KAK9693210.1"/>
    <property type="molecule type" value="Genomic_DNA"/>
</dbReference>
<feature type="chain" id="PRO_5043418750" evidence="2">
    <location>
        <begin position="22"/>
        <end position="90"/>
    </location>
</feature>
<keyword evidence="4" id="KW-1185">Reference proteome</keyword>
<proteinExistence type="predicted"/>
<comment type="caution">
    <text evidence="3">The sequence shown here is derived from an EMBL/GenBank/DDBJ whole genome shotgun (WGS) entry which is preliminary data.</text>
</comment>
<reference evidence="3 4" key="1">
    <citation type="journal article" date="2024" name="BMC Genomics">
        <title>De novo assembly and annotation of Popillia japonica's genome with initial clues to its potential as an invasive pest.</title>
        <authorList>
            <person name="Cucini C."/>
            <person name="Boschi S."/>
            <person name="Funari R."/>
            <person name="Cardaioli E."/>
            <person name="Iannotti N."/>
            <person name="Marturano G."/>
            <person name="Paoli F."/>
            <person name="Bruttini M."/>
            <person name="Carapelli A."/>
            <person name="Frati F."/>
            <person name="Nardi F."/>
        </authorList>
    </citation>
    <scope>NUCLEOTIDE SEQUENCE [LARGE SCALE GENOMIC DNA]</scope>
    <source>
        <strain evidence="3">DMR45628</strain>
    </source>
</reference>
<dbReference type="Proteomes" id="UP001458880">
    <property type="component" value="Unassembled WGS sequence"/>
</dbReference>
<feature type="signal peptide" evidence="2">
    <location>
        <begin position="1"/>
        <end position="21"/>
    </location>
</feature>
<sequence>MKVLFFLLCAMLLILQEFVACDGEGEGGFAPPPPDLRSHLPGPRAPPSGGRTLPHVAYAFPPGGDPPPASPPPSTSRNSKSHPESVDYSS</sequence>
<organism evidence="3 4">
    <name type="scientific">Popillia japonica</name>
    <name type="common">Japanese beetle</name>
    <dbReference type="NCBI Taxonomy" id="7064"/>
    <lineage>
        <taxon>Eukaryota</taxon>
        <taxon>Metazoa</taxon>
        <taxon>Ecdysozoa</taxon>
        <taxon>Arthropoda</taxon>
        <taxon>Hexapoda</taxon>
        <taxon>Insecta</taxon>
        <taxon>Pterygota</taxon>
        <taxon>Neoptera</taxon>
        <taxon>Endopterygota</taxon>
        <taxon>Coleoptera</taxon>
        <taxon>Polyphaga</taxon>
        <taxon>Scarabaeiformia</taxon>
        <taxon>Scarabaeidae</taxon>
        <taxon>Rutelinae</taxon>
        <taxon>Popillia</taxon>
    </lineage>
</organism>
<evidence type="ECO:0000313" key="4">
    <source>
        <dbReference type="Proteomes" id="UP001458880"/>
    </source>
</evidence>
<gene>
    <name evidence="3" type="ORF">QE152_g34370</name>
</gene>
<feature type="compositionally biased region" description="Basic and acidic residues" evidence="1">
    <location>
        <begin position="81"/>
        <end position="90"/>
    </location>
</feature>
<dbReference type="AlphaFoldDB" id="A0AAW1ITR7"/>
<feature type="compositionally biased region" description="Pro residues" evidence="1">
    <location>
        <begin position="63"/>
        <end position="74"/>
    </location>
</feature>
<accession>A0AAW1ITR7</accession>
<evidence type="ECO:0000256" key="1">
    <source>
        <dbReference type="SAM" id="MobiDB-lite"/>
    </source>
</evidence>
<protein>
    <submittedName>
        <fullName evidence="3">Uncharacterized protein</fullName>
    </submittedName>
</protein>